<dbReference type="AlphaFoldDB" id="A0A6A5G380"/>
<evidence type="ECO:0000313" key="3">
    <source>
        <dbReference type="Proteomes" id="UP000483820"/>
    </source>
</evidence>
<evidence type="ECO:0000313" key="2">
    <source>
        <dbReference type="EMBL" id="KAF1749009.1"/>
    </source>
</evidence>
<feature type="region of interest" description="Disordered" evidence="1">
    <location>
        <begin position="1"/>
        <end position="20"/>
    </location>
</feature>
<dbReference type="RefSeq" id="XP_053579922.1">
    <property type="nucleotide sequence ID" value="XM_053736356.1"/>
</dbReference>
<dbReference type="CTD" id="78777923"/>
<dbReference type="GeneID" id="78777923"/>
<dbReference type="Proteomes" id="UP000483820">
    <property type="component" value="Chromosome X"/>
</dbReference>
<evidence type="ECO:0000256" key="1">
    <source>
        <dbReference type="SAM" id="MobiDB-lite"/>
    </source>
</evidence>
<reference evidence="2 3" key="1">
    <citation type="submission" date="2019-12" db="EMBL/GenBank/DDBJ databases">
        <title>Chromosome-level assembly of the Caenorhabditis remanei genome.</title>
        <authorList>
            <person name="Teterina A.A."/>
            <person name="Willis J.H."/>
            <person name="Phillips P.C."/>
        </authorList>
    </citation>
    <scope>NUCLEOTIDE SEQUENCE [LARGE SCALE GENOMIC DNA]</scope>
    <source>
        <strain evidence="2 3">PX506</strain>
        <tissue evidence="2">Whole organism</tissue>
    </source>
</reference>
<comment type="caution">
    <text evidence="2">The sequence shown here is derived from an EMBL/GenBank/DDBJ whole genome shotgun (WGS) entry which is preliminary data.</text>
</comment>
<organism evidence="2 3">
    <name type="scientific">Caenorhabditis remanei</name>
    <name type="common">Caenorhabditis vulgaris</name>
    <dbReference type="NCBI Taxonomy" id="31234"/>
    <lineage>
        <taxon>Eukaryota</taxon>
        <taxon>Metazoa</taxon>
        <taxon>Ecdysozoa</taxon>
        <taxon>Nematoda</taxon>
        <taxon>Chromadorea</taxon>
        <taxon>Rhabditida</taxon>
        <taxon>Rhabditina</taxon>
        <taxon>Rhabditomorpha</taxon>
        <taxon>Rhabditoidea</taxon>
        <taxon>Rhabditidae</taxon>
        <taxon>Peloderinae</taxon>
        <taxon>Caenorhabditis</taxon>
    </lineage>
</organism>
<dbReference type="EMBL" id="WUAV01000006">
    <property type="protein sequence ID" value="KAF1749009.1"/>
    <property type="molecule type" value="Genomic_DNA"/>
</dbReference>
<protein>
    <submittedName>
        <fullName evidence="2">Uncharacterized protein</fullName>
    </submittedName>
</protein>
<proteinExistence type="predicted"/>
<accession>A0A6A5G380</accession>
<dbReference type="KEGG" id="crq:GCK72_025476"/>
<gene>
    <name evidence="2" type="ORF">GCK72_025476</name>
</gene>
<sequence length="76" mass="8337">MSGKSNADIRSSNVPLGNQRRNASSFANFFTVVTTVVILFRPPKLVLCQVSLHKAASDGAPITGYISRWPFYQGHL</sequence>
<name>A0A6A5G380_CAERE</name>